<feature type="transmembrane region" description="Helical" evidence="15">
    <location>
        <begin position="40"/>
        <end position="62"/>
    </location>
</feature>
<dbReference type="InterPro" id="IPR023346">
    <property type="entry name" value="Lysozyme-like_dom_sf"/>
</dbReference>
<accession>A0A6N9HAW0</accession>
<evidence type="ECO:0000256" key="1">
    <source>
        <dbReference type="ARBA" id="ARBA00007090"/>
    </source>
</evidence>
<keyword evidence="5" id="KW-0328">Glycosyltransferase</keyword>
<keyword evidence="15" id="KW-0812">Transmembrane</keyword>
<evidence type="ECO:0000256" key="9">
    <source>
        <dbReference type="ARBA" id="ARBA00022984"/>
    </source>
</evidence>
<keyword evidence="3" id="KW-0121">Carboxypeptidase</keyword>
<comment type="similarity">
    <text evidence="1">In the C-terminal section; belongs to the transpeptidase family.</text>
</comment>
<dbReference type="GO" id="GO:0008360">
    <property type="term" value="P:regulation of cell shape"/>
    <property type="evidence" value="ECO:0007669"/>
    <property type="project" value="UniProtKB-KW"/>
</dbReference>
<gene>
    <name evidence="18" type="ORF">GSY69_13110</name>
</gene>
<evidence type="ECO:0000313" key="19">
    <source>
        <dbReference type="Proteomes" id="UP000469215"/>
    </source>
</evidence>
<dbReference type="InterPro" id="IPR001460">
    <property type="entry name" value="PCN-bd_Tpept"/>
</dbReference>
<keyword evidence="7" id="KW-0378">Hydrolase</keyword>
<dbReference type="GO" id="GO:0009002">
    <property type="term" value="F:serine-type D-Ala-D-Ala carboxypeptidase activity"/>
    <property type="evidence" value="ECO:0007669"/>
    <property type="project" value="UniProtKB-EC"/>
</dbReference>
<sequence>MAEHVRRGTPRSKTGANRRLLNYPRAGVAGWTRWLPSLRLVGLVALVGFVAVIAAFSIGYAMTGIPSPNAAAAGQTSNVYYADGKTQIGSFKVENRKSVGIDKISTDMQHAAIAAEDKTFYENRGISLKGLSRAVWGVATDNYSGGGSTITQQYVKNYYLTDEHSITRKVKEMFIALKIDQEQSKDEILANYLNTVFLGRRSYGIEVASQAYFDKPASELDRSQSALLAAMIQQPSLADPAEEPEKYEGRFRYVLNGMAELGYISQAEADSTQLPKVNAVKKENQYKGQAGYLMDAVRSELKDSGHLTDDQIDRGGLNVTTTFDKDKVKDAQKAVKKLPKLKKGMRVGLVSINPKTGGIEALYGGPDYYKRMQNQSTRDRAQAGSTFKPFALTAAFENGYRLNDTFVGSSTTFRNDGTPWHVSNYGGSSYGRVSLLEATEKSINTAYAQLNVNMGPKKTQEAAIRAGVPKDTPGLDSNASNVLGTASPTTKDMASAFATFAAGGVYRAPHMVEEAKDSNAKSIYKPDTEGERRFDKAVAAETTYALRHVVTSGSGTYAQNLGRPAAGKTGTSQNNVSAWFDGYTPQLATSVSMFREKVVEKDGKKIVTNIPIGAYGGRGAVTGGSFPVQVWTDYSKAALKGTKVESFPKRGELPEVDKPDDESGAGQGRASSEDTSDDEPRRTHRYRSDDSQKKGSSSKKSSAPKKTKDADEDKKKSDDSEDKKDDSDDSKKDDGGSDDGGSDDGGGKDDGGKDDDGGAVSPKPKPSKKKDSGGDSKGDSKTEKKASGEAARPEDD</sequence>
<protein>
    <submittedName>
        <fullName evidence="18">Penicillin-binding protein</fullName>
    </submittedName>
</protein>
<dbReference type="GO" id="GO:0008955">
    <property type="term" value="F:peptidoglycan glycosyltransferase activity"/>
    <property type="evidence" value="ECO:0007669"/>
    <property type="project" value="UniProtKB-EC"/>
</dbReference>
<dbReference type="AlphaFoldDB" id="A0A6N9HAW0"/>
<evidence type="ECO:0000256" key="6">
    <source>
        <dbReference type="ARBA" id="ARBA00022679"/>
    </source>
</evidence>
<dbReference type="InterPro" id="IPR036950">
    <property type="entry name" value="PBP_transglycosylase"/>
</dbReference>
<dbReference type="GO" id="GO:0008658">
    <property type="term" value="F:penicillin binding"/>
    <property type="evidence" value="ECO:0007669"/>
    <property type="project" value="InterPro"/>
</dbReference>
<evidence type="ECO:0000256" key="12">
    <source>
        <dbReference type="ARBA" id="ARBA00034000"/>
    </source>
</evidence>
<dbReference type="Gene3D" id="1.10.3810.10">
    <property type="entry name" value="Biosynthetic peptidoglycan transglycosylase-like"/>
    <property type="match status" value="1"/>
</dbReference>
<dbReference type="GO" id="GO:0006508">
    <property type="term" value="P:proteolysis"/>
    <property type="evidence" value="ECO:0007669"/>
    <property type="project" value="UniProtKB-KW"/>
</dbReference>
<evidence type="ECO:0000256" key="2">
    <source>
        <dbReference type="ARBA" id="ARBA00007739"/>
    </source>
</evidence>
<dbReference type="SUPFAM" id="SSF53955">
    <property type="entry name" value="Lysozyme-like"/>
    <property type="match status" value="1"/>
</dbReference>
<keyword evidence="4" id="KW-0645">Protease</keyword>
<keyword evidence="11" id="KW-0961">Cell wall biogenesis/degradation</keyword>
<evidence type="ECO:0000256" key="11">
    <source>
        <dbReference type="ARBA" id="ARBA00023316"/>
    </source>
</evidence>
<dbReference type="Pfam" id="PF00905">
    <property type="entry name" value="Transpeptidase"/>
    <property type="match status" value="1"/>
</dbReference>
<dbReference type="InterPro" id="IPR050396">
    <property type="entry name" value="Glycosyltr_51/Transpeptidase"/>
</dbReference>
<reference evidence="18 19" key="1">
    <citation type="submission" date="2020-01" db="EMBL/GenBank/DDBJ databases">
        <authorList>
            <person name="Deng T."/>
        </authorList>
    </citation>
    <scope>NUCLEOTIDE SEQUENCE [LARGE SCALE GENOMIC DNA]</scope>
    <source>
        <strain evidence="18 19">5221</strain>
    </source>
</reference>
<keyword evidence="6" id="KW-0808">Transferase</keyword>
<organism evidence="18 19">
    <name type="scientific">Brevibacterium rongguiense</name>
    <dbReference type="NCBI Taxonomy" id="2695267"/>
    <lineage>
        <taxon>Bacteria</taxon>
        <taxon>Bacillati</taxon>
        <taxon>Actinomycetota</taxon>
        <taxon>Actinomycetes</taxon>
        <taxon>Micrococcales</taxon>
        <taxon>Brevibacteriaceae</taxon>
        <taxon>Brevibacterium</taxon>
    </lineage>
</organism>
<dbReference type="InterPro" id="IPR012338">
    <property type="entry name" value="Beta-lactam/transpept-like"/>
</dbReference>
<dbReference type="EMBL" id="WWEQ01000088">
    <property type="protein sequence ID" value="MYM20871.1"/>
    <property type="molecule type" value="Genomic_DNA"/>
</dbReference>
<dbReference type="Pfam" id="PF00912">
    <property type="entry name" value="Transgly"/>
    <property type="match status" value="1"/>
</dbReference>
<comment type="similarity">
    <text evidence="2">In the N-terminal section; belongs to the glycosyltransferase 51 family.</text>
</comment>
<dbReference type="SUPFAM" id="SSF56601">
    <property type="entry name" value="beta-lactamase/transpeptidase-like"/>
    <property type="match status" value="1"/>
</dbReference>
<keyword evidence="8" id="KW-0133">Cell shape</keyword>
<comment type="catalytic activity">
    <reaction evidence="13">
        <text>[GlcNAc-(1-&gt;4)-Mur2Ac(oyl-L-Ala-gamma-D-Glu-L-Lys-D-Ala-D-Ala)](n)-di-trans,octa-cis-undecaprenyl diphosphate + beta-D-GlcNAc-(1-&gt;4)-Mur2Ac(oyl-L-Ala-gamma-D-Glu-L-Lys-D-Ala-D-Ala)-di-trans,octa-cis-undecaprenyl diphosphate = [GlcNAc-(1-&gt;4)-Mur2Ac(oyl-L-Ala-gamma-D-Glu-L-Lys-D-Ala-D-Ala)](n+1)-di-trans,octa-cis-undecaprenyl diphosphate + di-trans,octa-cis-undecaprenyl diphosphate + H(+)</text>
        <dbReference type="Rhea" id="RHEA:23708"/>
        <dbReference type="Rhea" id="RHEA-COMP:9602"/>
        <dbReference type="Rhea" id="RHEA-COMP:9603"/>
        <dbReference type="ChEBI" id="CHEBI:15378"/>
        <dbReference type="ChEBI" id="CHEBI:58405"/>
        <dbReference type="ChEBI" id="CHEBI:60033"/>
        <dbReference type="ChEBI" id="CHEBI:78435"/>
        <dbReference type="EC" id="2.4.99.28"/>
    </reaction>
</comment>
<keyword evidence="15" id="KW-1133">Transmembrane helix</keyword>
<evidence type="ECO:0000256" key="14">
    <source>
        <dbReference type="SAM" id="MobiDB-lite"/>
    </source>
</evidence>
<comment type="caution">
    <text evidence="18">The sequence shown here is derived from an EMBL/GenBank/DDBJ whole genome shotgun (WGS) entry which is preliminary data.</text>
</comment>
<dbReference type="PANTHER" id="PTHR32282">
    <property type="entry name" value="BINDING PROTEIN TRANSPEPTIDASE, PUTATIVE-RELATED"/>
    <property type="match status" value="1"/>
</dbReference>
<dbReference type="Proteomes" id="UP000469215">
    <property type="component" value="Unassembled WGS sequence"/>
</dbReference>
<feature type="domain" description="Glycosyl transferase family 51" evidence="17">
    <location>
        <begin position="87"/>
        <end position="258"/>
    </location>
</feature>
<evidence type="ECO:0000256" key="15">
    <source>
        <dbReference type="SAM" id="Phobius"/>
    </source>
</evidence>
<feature type="compositionally biased region" description="Basic and acidic residues" evidence="14">
    <location>
        <begin position="769"/>
        <end position="796"/>
    </location>
</feature>
<comment type="catalytic activity">
    <reaction evidence="12">
        <text>Preferential cleavage: (Ac)2-L-Lys-D-Ala-|-D-Ala. Also transpeptidation of peptidyl-alanyl moieties that are N-acyl substituents of D-alanine.</text>
        <dbReference type="EC" id="3.4.16.4"/>
    </reaction>
</comment>
<dbReference type="GO" id="GO:0009252">
    <property type="term" value="P:peptidoglycan biosynthetic process"/>
    <property type="evidence" value="ECO:0007669"/>
    <property type="project" value="UniProtKB-KW"/>
</dbReference>
<feature type="compositionally biased region" description="Basic and acidic residues" evidence="14">
    <location>
        <begin position="678"/>
        <end position="693"/>
    </location>
</feature>
<evidence type="ECO:0000256" key="8">
    <source>
        <dbReference type="ARBA" id="ARBA00022960"/>
    </source>
</evidence>
<evidence type="ECO:0000259" key="16">
    <source>
        <dbReference type="Pfam" id="PF00905"/>
    </source>
</evidence>
<dbReference type="InterPro" id="IPR001264">
    <property type="entry name" value="Glyco_trans_51"/>
</dbReference>
<evidence type="ECO:0000259" key="17">
    <source>
        <dbReference type="Pfam" id="PF00912"/>
    </source>
</evidence>
<feature type="compositionally biased region" description="Basic and acidic residues" evidence="14">
    <location>
        <begin position="706"/>
        <end position="735"/>
    </location>
</feature>
<dbReference type="PANTHER" id="PTHR32282:SF34">
    <property type="entry name" value="PENICILLIN-BINDING PROTEIN 1A"/>
    <property type="match status" value="1"/>
</dbReference>
<evidence type="ECO:0000313" key="18">
    <source>
        <dbReference type="EMBL" id="MYM20871.1"/>
    </source>
</evidence>
<evidence type="ECO:0000256" key="7">
    <source>
        <dbReference type="ARBA" id="ARBA00022801"/>
    </source>
</evidence>
<dbReference type="Gene3D" id="3.40.710.10">
    <property type="entry name" value="DD-peptidase/beta-lactamase superfamily"/>
    <property type="match status" value="1"/>
</dbReference>
<feature type="region of interest" description="Disordered" evidence="14">
    <location>
        <begin position="645"/>
        <end position="796"/>
    </location>
</feature>
<keyword evidence="10" id="KW-0511">Multifunctional enzyme</keyword>
<keyword evidence="19" id="KW-1185">Reference proteome</keyword>
<dbReference type="RefSeq" id="WP_160954279.1">
    <property type="nucleotide sequence ID" value="NZ_WWEQ01000088.1"/>
</dbReference>
<evidence type="ECO:0000256" key="10">
    <source>
        <dbReference type="ARBA" id="ARBA00023268"/>
    </source>
</evidence>
<evidence type="ECO:0000256" key="3">
    <source>
        <dbReference type="ARBA" id="ARBA00022645"/>
    </source>
</evidence>
<dbReference type="GO" id="GO:0071555">
    <property type="term" value="P:cell wall organization"/>
    <property type="evidence" value="ECO:0007669"/>
    <property type="project" value="UniProtKB-KW"/>
</dbReference>
<dbReference type="GO" id="GO:0030288">
    <property type="term" value="C:outer membrane-bounded periplasmic space"/>
    <property type="evidence" value="ECO:0007669"/>
    <property type="project" value="TreeGrafter"/>
</dbReference>
<feature type="domain" description="Penicillin-binding protein transpeptidase" evidence="16">
    <location>
        <begin position="349"/>
        <end position="591"/>
    </location>
</feature>
<proteinExistence type="inferred from homology"/>
<evidence type="ECO:0000256" key="13">
    <source>
        <dbReference type="ARBA" id="ARBA00049902"/>
    </source>
</evidence>
<dbReference type="FunFam" id="1.10.3810.10:FF:000001">
    <property type="entry name" value="Penicillin-binding protein 1A"/>
    <property type="match status" value="1"/>
</dbReference>
<keyword evidence="15" id="KW-0472">Membrane</keyword>
<name>A0A6N9HAW0_9MICO</name>
<feature type="compositionally biased region" description="Basic and acidic residues" evidence="14">
    <location>
        <begin position="745"/>
        <end position="756"/>
    </location>
</feature>
<evidence type="ECO:0000256" key="5">
    <source>
        <dbReference type="ARBA" id="ARBA00022676"/>
    </source>
</evidence>
<feature type="compositionally biased region" description="Basic and acidic residues" evidence="14">
    <location>
        <begin position="645"/>
        <end position="657"/>
    </location>
</feature>
<keyword evidence="9" id="KW-0573">Peptidoglycan synthesis</keyword>
<evidence type="ECO:0000256" key="4">
    <source>
        <dbReference type="ARBA" id="ARBA00022670"/>
    </source>
</evidence>